<keyword evidence="1" id="KW-0732">Signal</keyword>
<reference evidence="3 4" key="1">
    <citation type="journal article" date="2009" name="Science">
        <title>Green evolution and dynamic adaptations revealed by genomes of the marine picoeukaryotes Micromonas.</title>
        <authorList>
            <person name="Worden A.Z."/>
            <person name="Lee J.H."/>
            <person name="Mock T."/>
            <person name="Rouze P."/>
            <person name="Simmons M.P."/>
            <person name="Aerts A.L."/>
            <person name="Allen A.E."/>
            <person name="Cuvelier M.L."/>
            <person name="Derelle E."/>
            <person name="Everett M.V."/>
            <person name="Foulon E."/>
            <person name="Grimwood J."/>
            <person name="Gundlach H."/>
            <person name="Henrissat B."/>
            <person name="Napoli C."/>
            <person name="McDonald S.M."/>
            <person name="Parker M.S."/>
            <person name="Rombauts S."/>
            <person name="Salamov A."/>
            <person name="Von Dassow P."/>
            <person name="Badger J.H."/>
            <person name="Coutinho P.M."/>
            <person name="Demir E."/>
            <person name="Dubchak I."/>
            <person name="Gentemann C."/>
            <person name="Eikrem W."/>
            <person name="Gready J.E."/>
            <person name="John U."/>
            <person name="Lanier W."/>
            <person name="Lindquist E.A."/>
            <person name="Lucas S."/>
            <person name="Mayer K.F."/>
            <person name="Moreau H."/>
            <person name="Not F."/>
            <person name="Otillar R."/>
            <person name="Panaud O."/>
            <person name="Pangilinan J."/>
            <person name="Paulsen I."/>
            <person name="Piegu B."/>
            <person name="Poliakov A."/>
            <person name="Robbens S."/>
            <person name="Schmutz J."/>
            <person name="Toulza E."/>
            <person name="Wyss T."/>
            <person name="Zelensky A."/>
            <person name="Zhou K."/>
            <person name="Armbrust E.V."/>
            <person name="Bhattacharya D."/>
            <person name="Goodenough U.W."/>
            <person name="Van de Peer Y."/>
            <person name="Grigoriev I.V."/>
        </authorList>
    </citation>
    <scope>NUCLEOTIDE SEQUENCE [LARGE SCALE GENOMIC DNA]</scope>
    <source>
        <strain evidence="4">RCC299 / NOUM17</strain>
    </source>
</reference>
<dbReference type="OrthoDB" id="10266693at2759"/>
<dbReference type="Proteomes" id="UP000002009">
    <property type="component" value="Chromosome 3"/>
</dbReference>
<dbReference type="Gene3D" id="3.40.190.10">
    <property type="entry name" value="Periplasmic binding protein-like II"/>
    <property type="match status" value="2"/>
</dbReference>
<evidence type="ECO:0000313" key="4">
    <source>
        <dbReference type="Proteomes" id="UP000002009"/>
    </source>
</evidence>
<feature type="region of interest" description="Disordered" evidence="2">
    <location>
        <begin position="171"/>
        <end position="197"/>
    </location>
</feature>
<dbReference type="Pfam" id="PF13416">
    <property type="entry name" value="SBP_bac_8"/>
    <property type="match status" value="1"/>
</dbReference>
<evidence type="ECO:0000256" key="2">
    <source>
        <dbReference type="SAM" id="MobiDB-lite"/>
    </source>
</evidence>
<accession>C1E2J4</accession>
<dbReference type="KEGG" id="mis:MICPUN_57264"/>
<dbReference type="GeneID" id="8242287"/>
<keyword evidence="3" id="KW-0067">ATP-binding</keyword>
<dbReference type="RefSeq" id="XP_002500666.1">
    <property type="nucleotide sequence ID" value="XM_002500620.1"/>
</dbReference>
<dbReference type="InParanoid" id="C1E2J4"/>
<dbReference type="STRING" id="296587.C1E2J4"/>
<keyword evidence="4" id="KW-1185">Reference proteome</keyword>
<organism evidence="3 4">
    <name type="scientific">Micromonas commoda (strain RCC299 / NOUM17 / CCMP2709)</name>
    <name type="common">Picoplanktonic green alga</name>
    <dbReference type="NCBI Taxonomy" id="296587"/>
    <lineage>
        <taxon>Eukaryota</taxon>
        <taxon>Viridiplantae</taxon>
        <taxon>Chlorophyta</taxon>
        <taxon>Mamiellophyceae</taxon>
        <taxon>Mamiellales</taxon>
        <taxon>Mamiellaceae</taxon>
        <taxon>Micromonas</taxon>
    </lineage>
</organism>
<dbReference type="SUPFAM" id="SSF53850">
    <property type="entry name" value="Periplasmic binding protein-like II"/>
    <property type="match status" value="1"/>
</dbReference>
<dbReference type="FunCoup" id="C1E2J4">
    <property type="interactions" value="438"/>
</dbReference>
<gene>
    <name evidence="3" type="ORF">MICPUN_57264</name>
</gene>
<feature type="region of interest" description="Disordered" evidence="2">
    <location>
        <begin position="1"/>
        <end position="60"/>
    </location>
</feature>
<feature type="compositionally biased region" description="Pro residues" evidence="2">
    <location>
        <begin position="175"/>
        <end position="188"/>
    </location>
</feature>
<feature type="compositionally biased region" description="Basic residues" evidence="2">
    <location>
        <begin position="17"/>
        <end position="26"/>
    </location>
</feature>
<keyword evidence="3" id="KW-0547">Nucleotide-binding</keyword>
<evidence type="ECO:0000256" key="1">
    <source>
        <dbReference type="ARBA" id="ARBA00022729"/>
    </source>
</evidence>
<dbReference type="GO" id="GO:0005524">
    <property type="term" value="F:ATP binding"/>
    <property type="evidence" value="ECO:0007669"/>
    <property type="project" value="UniProtKB-KW"/>
</dbReference>
<dbReference type="PANTHER" id="PTHR30222">
    <property type="entry name" value="SPERMIDINE/PUTRESCINE-BINDING PERIPLASMIC PROTEIN"/>
    <property type="match status" value="1"/>
</dbReference>
<dbReference type="InterPro" id="IPR006059">
    <property type="entry name" value="SBP"/>
</dbReference>
<evidence type="ECO:0000313" key="3">
    <source>
        <dbReference type="EMBL" id="ACO61924.1"/>
    </source>
</evidence>
<dbReference type="PANTHER" id="PTHR30222:SF17">
    <property type="entry name" value="SPERMIDINE_PUTRESCINE-BINDING PERIPLASMIC PROTEIN"/>
    <property type="match status" value="1"/>
</dbReference>
<name>C1E2J4_MICCC</name>
<dbReference type="eggNOG" id="ENOG502QUR6">
    <property type="taxonomic scope" value="Eukaryota"/>
</dbReference>
<protein>
    <submittedName>
        <fullName evidence="3">ATP-binding cassette superfamily</fullName>
    </submittedName>
</protein>
<dbReference type="AlphaFoldDB" id="C1E2J4"/>
<sequence length="580" mass="62464">MHTALTSRAIAAPPRGAKAHRRRRMRGAGTTARASSSGRTGDDDAPDRSSSSSRSRNDGGFTRRAALAGYALSPAALSFLAAAPPSAHAKLDIIYDGELQTAYTFPVQLQVIALRGSVASQWEGEFNKTMLGKGKASVTTAISPGEMFDELLRTAPPPSFPGGYISPADYIAGKRPPPGVPPPPPPPSNKDKKKSKGAPKYLKADVVSVGDEFLAAAVTRGLVLPLDPSVVQNEWYARLPYAWRELATRDPRTGYPSAPAPPAPPGRYPNTTAVVYTNGDPDQTAKPAMYGVPYRWGCTLIAYRKDKLPASLRERPPRDWDDLWRPEFKRRVGMGSGPRQMLTAALRAEGMSANADGWGGGGNVRARLESLRREQLLIQDDVQYLQALGNGDAWIAVGNSDDVLSMARKSSLIGVVVPMSGTTLFADVWCVPASAARKPGGVSPLTNQWFDYTTQPARVNLRVGLRGGVSPIVFDGGGIDYASIGMNGPTGGFVDYDAAGDKNGTRGMGAKIKDFLSRDEKNRGGEIMQGGMPPDEVWARSEFLYPLSPRIKDQYNELMREWAAEASTRKPSGWSTLKIF</sequence>
<dbReference type="OMA" id="VWIEFTL"/>
<dbReference type="EMBL" id="CP001324">
    <property type="protein sequence ID" value="ACO61924.1"/>
    <property type="molecule type" value="Genomic_DNA"/>
</dbReference>
<proteinExistence type="predicted"/>